<protein>
    <submittedName>
        <fullName evidence="2">Putative glycosyltransferase WavM</fullName>
    </submittedName>
</protein>
<organism evidence="2 3">
    <name type="scientific">Grimontia hollisae CIP 101886</name>
    <dbReference type="NCBI Taxonomy" id="675812"/>
    <lineage>
        <taxon>Bacteria</taxon>
        <taxon>Pseudomonadati</taxon>
        <taxon>Pseudomonadota</taxon>
        <taxon>Gammaproteobacteria</taxon>
        <taxon>Vibrionales</taxon>
        <taxon>Vibrionaceae</taxon>
        <taxon>Grimontia</taxon>
    </lineage>
</organism>
<comment type="caution">
    <text evidence="2">The sequence shown here is derived from an EMBL/GenBank/DDBJ whole genome shotgun (WGS) entry which is preliminary data.</text>
</comment>
<dbReference type="GO" id="GO:0016740">
    <property type="term" value="F:transferase activity"/>
    <property type="evidence" value="ECO:0007669"/>
    <property type="project" value="UniProtKB-KW"/>
</dbReference>
<accession>D0IC14</accession>
<evidence type="ECO:0000313" key="2">
    <source>
        <dbReference type="EMBL" id="EEY71432.1"/>
    </source>
</evidence>
<dbReference type="AlphaFoldDB" id="D0IC14"/>
<dbReference type="eggNOG" id="COG3306">
    <property type="taxonomic scope" value="Bacteria"/>
</dbReference>
<dbReference type="InterPro" id="IPR002654">
    <property type="entry name" value="Glyco_trans_25"/>
</dbReference>
<keyword evidence="2" id="KW-0808">Transferase</keyword>
<reference evidence="2 3" key="1">
    <citation type="submission" date="2009-10" db="EMBL/GenBank/DDBJ databases">
        <authorList>
            <consortium name="Los Alamos National Laboratory (LANL)"/>
            <consortium name="National Microbial Pathogen Data Resource (NMPDR)"/>
            <person name="Saunders E.H."/>
            <person name="Munk A.C."/>
            <person name="Tapia R."/>
            <person name="Green L."/>
            <person name="Rogers Y."/>
            <person name="Detter J.C."/>
            <person name="Bruce D."/>
            <person name="Brettin T.S."/>
            <person name="Colwell R.R."/>
            <person name="Huq A."/>
            <person name="Grim C.J."/>
            <person name="Hasan N.A."/>
            <person name="Bartels D."/>
            <person name="Vonstein V."/>
        </authorList>
    </citation>
    <scope>NUCLEOTIDE SEQUENCE [LARGE SCALE GENOMIC DNA]</scope>
    <source>
        <strain evidence="2 3">CIP 101886</strain>
    </source>
</reference>
<evidence type="ECO:0000313" key="3">
    <source>
        <dbReference type="Proteomes" id="UP000003604"/>
    </source>
</evidence>
<dbReference type="EMBL" id="ADAQ01000013">
    <property type="protein sequence ID" value="EEY71432.1"/>
    <property type="molecule type" value="Genomic_DNA"/>
</dbReference>
<evidence type="ECO:0000259" key="1">
    <source>
        <dbReference type="Pfam" id="PF01755"/>
    </source>
</evidence>
<dbReference type="Pfam" id="PF01755">
    <property type="entry name" value="Glyco_transf_25"/>
    <property type="match status" value="1"/>
</dbReference>
<dbReference type="CDD" id="cd06532">
    <property type="entry name" value="Glyco_transf_25"/>
    <property type="match status" value="1"/>
</dbReference>
<dbReference type="Proteomes" id="UP000003604">
    <property type="component" value="Unassembled WGS sequence"/>
</dbReference>
<gene>
    <name evidence="2" type="ORF">VHA_003293</name>
</gene>
<feature type="domain" description="Glycosyl transferase family 25" evidence="1">
    <location>
        <begin position="5"/>
        <end position="177"/>
    </location>
</feature>
<keyword evidence="3" id="KW-1185">Reference proteome</keyword>
<dbReference type="OrthoDB" id="9816113at2"/>
<sequence length="247" mass="28457">MSVSNVYVISLKRSVERREKIAKEMAEKNIAFTFFDAVDGHLGEPELAADYDYRKRLWLTSGKTPSKGELGCYASHYALWLKCIELGEPIIICEDDIELHENAKSIVEYALMAANEYGFIRMQSVCKGSATTEVIKDGEFSLHLMRDNYGGLCAYAISPKAASRLIKHRWCFPVDCFVGANYIHGQYSYQLEPCFMADHIGNESTIQFEKMEKPPFYRKLSRELYTLYKKIMLSIMYWKKCRALNVK</sequence>
<name>D0IC14_GRIHO</name>
<proteinExistence type="predicted"/>